<keyword evidence="3 6" id="KW-0812">Transmembrane</keyword>
<feature type="transmembrane region" description="Helical" evidence="6">
    <location>
        <begin position="280"/>
        <end position="302"/>
    </location>
</feature>
<feature type="transmembrane region" description="Helical" evidence="6">
    <location>
        <begin position="368"/>
        <end position="386"/>
    </location>
</feature>
<comment type="caution">
    <text evidence="8">The sequence shown here is derived from an EMBL/GenBank/DDBJ whole genome shotgun (WGS) entry which is preliminary data.</text>
</comment>
<evidence type="ECO:0000313" key="9">
    <source>
        <dbReference type="Proteomes" id="UP000051931"/>
    </source>
</evidence>
<evidence type="ECO:0000313" key="8">
    <source>
        <dbReference type="EMBL" id="KRL62552.1"/>
    </source>
</evidence>
<evidence type="ECO:0000256" key="3">
    <source>
        <dbReference type="ARBA" id="ARBA00022692"/>
    </source>
</evidence>
<feature type="transmembrane region" description="Helical" evidence="6">
    <location>
        <begin position="21"/>
        <end position="41"/>
    </location>
</feature>
<dbReference type="Proteomes" id="UP000051931">
    <property type="component" value="Unassembled WGS sequence"/>
</dbReference>
<dbReference type="PANTHER" id="PTHR30294:SF29">
    <property type="entry name" value="MULTIDRUG ABC TRANSPORTER PERMEASE YBHS-RELATED"/>
    <property type="match status" value="1"/>
</dbReference>
<evidence type="ECO:0000256" key="5">
    <source>
        <dbReference type="ARBA" id="ARBA00023136"/>
    </source>
</evidence>
<feature type="transmembrane region" description="Helical" evidence="6">
    <location>
        <begin position="226"/>
        <end position="254"/>
    </location>
</feature>
<feature type="domain" description="ABC-2 type transporter transmembrane" evidence="7">
    <location>
        <begin position="20"/>
        <end position="384"/>
    </location>
</feature>
<evidence type="ECO:0000256" key="4">
    <source>
        <dbReference type="ARBA" id="ARBA00022989"/>
    </source>
</evidence>
<protein>
    <submittedName>
        <fullName evidence="8">ABC transporter permease protein</fullName>
    </submittedName>
</protein>
<dbReference type="InterPro" id="IPR051449">
    <property type="entry name" value="ABC-2_transporter_component"/>
</dbReference>
<feature type="transmembrane region" description="Helical" evidence="6">
    <location>
        <begin position="314"/>
        <end position="332"/>
    </location>
</feature>
<sequence>MKKIWLVTKETFIRQTKGITFILSVLAPVIFIAIFFGVIFISQKLSGSDNQVDNAIVISKNYAPVVKDISNFEVKSEAAAKKALADEDIKGYVKVDVSKSGQISASWLGKEAMDSEDKANLMASLQKLQQSLNIQAAGLTAKQLKTLNQGVKFSEKISEHNGSAKEATQADLTAKQAKSIAANVFIWLTYFILLTYISTMAQEIATEKGSKIMEIIFSSMRGGDYFVGKVLGVLGVFLLHVLAYVALLGVAVIAGPKIEMFASFFRSNQELISQVMNNLLSWNLVLLLLSVILSIVIAAFCGALANRVEDLQKVLAPIMYLVIISLVAAPSLSRGDSMFAQVISCLPLFSGFILPGRIAEGVSGTPELVIATIVSVVTLALAIYFVRKAYPKLILQTDDGSIIKKIKRLRG</sequence>
<proteinExistence type="predicted"/>
<keyword evidence="9" id="KW-1185">Reference proteome</keyword>
<keyword evidence="2" id="KW-1003">Cell membrane</keyword>
<gene>
    <name evidence="8" type="ORF">FC23_GL001319</name>
</gene>
<keyword evidence="5 6" id="KW-0472">Membrane</keyword>
<accession>A0A0R1S8J5</accession>
<name>A0A0R1S8J5_9LACO</name>
<dbReference type="InterPro" id="IPR013525">
    <property type="entry name" value="ABC2_TM"/>
</dbReference>
<evidence type="ECO:0000256" key="1">
    <source>
        <dbReference type="ARBA" id="ARBA00004651"/>
    </source>
</evidence>
<evidence type="ECO:0000259" key="7">
    <source>
        <dbReference type="Pfam" id="PF12698"/>
    </source>
</evidence>
<dbReference type="RefSeq" id="WP_027825684.1">
    <property type="nucleotide sequence ID" value="NZ_AZFB01000009.1"/>
</dbReference>
<keyword evidence="4 6" id="KW-1133">Transmembrane helix</keyword>
<reference evidence="8 9" key="1">
    <citation type="journal article" date="2015" name="Genome Announc.">
        <title>Expanding the biotechnology potential of lactobacilli through comparative genomics of 213 strains and associated genera.</title>
        <authorList>
            <person name="Sun Z."/>
            <person name="Harris H.M."/>
            <person name="McCann A."/>
            <person name="Guo C."/>
            <person name="Argimon S."/>
            <person name="Zhang W."/>
            <person name="Yang X."/>
            <person name="Jeffery I.B."/>
            <person name="Cooney J.C."/>
            <person name="Kagawa T.F."/>
            <person name="Liu W."/>
            <person name="Song Y."/>
            <person name="Salvetti E."/>
            <person name="Wrobel A."/>
            <person name="Rasinkangas P."/>
            <person name="Parkhill J."/>
            <person name="Rea M.C."/>
            <person name="O'Sullivan O."/>
            <person name="Ritari J."/>
            <person name="Douillard F.P."/>
            <person name="Paul Ross R."/>
            <person name="Yang R."/>
            <person name="Briner A.E."/>
            <person name="Felis G.E."/>
            <person name="de Vos W.M."/>
            <person name="Barrangou R."/>
            <person name="Klaenhammer T.R."/>
            <person name="Caufield P.W."/>
            <person name="Cui Y."/>
            <person name="Zhang H."/>
            <person name="O'Toole P.W."/>
        </authorList>
    </citation>
    <scope>NUCLEOTIDE SEQUENCE [LARGE SCALE GENOMIC DNA]</scope>
    <source>
        <strain evidence="8 9">DSM 15354</strain>
    </source>
</reference>
<evidence type="ECO:0000256" key="2">
    <source>
        <dbReference type="ARBA" id="ARBA00022475"/>
    </source>
</evidence>
<dbReference type="STRING" id="1122152.GCA_000425905_00703"/>
<dbReference type="EMBL" id="AZFB01000009">
    <property type="protein sequence ID" value="KRL62552.1"/>
    <property type="molecule type" value="Genomic_DNA"/>
</dbReference>
<feature type="transmembrane region" description="Helical" evidence="6">
    <location>
        <begin position="184"/>
        <end position="205"/>
    </location>
</feature>
<dbReference type="GO" id="GO:0005886">
    <property type="term" value="C:plasma membrane"/>
    <property type="evidence" value="ECO:0007669"/>
    <property type="project" value="UniProtKB-SubCell"/>
</dbReference>
<dbReference type="eggNOG" id="COG1668">
    <property type="taxonomic scope" value="Bacteria"/>
</dbReference>
<evidence type="ECO:0000256" key="6">
    <source>
        <dbReference type="SAM" id="Phobius"/>
    </source>
</evidence>
<feature type="transmembrane region" description="Helical" evidence="6">
    <location>
        <begin position="338"/>
        <end position="356"/>
    </location>
</feature>
<dbReference type="AlphaFoldDB" id="A0A0R1S8J5"/>
<dbReference type="GO" id="GO:0140359">
    <property type="term" value="F:ABC-type transporter activity"/>
    <property type="evidence" value="ECO:0007669"/>
    <property type="project" value="InterPro"/>
</dbReference>
<organism evidence="8 9">
    <name type="scientific">Lactobacillus psittaci DSM 15354</name>
    <dbReference type="NCBI Taxonomy" id="1122152"/>
    <lineage>
        <taxon>Bacteria</taxon>
        <taxon>Bacillati</taxon>
        <taxon>Bacillota</taxon>
        <taxon>Bacilli</taxon>
        <taxon>Lactobacillales</taxon>
        <taxon>Lactobacillaceae</taxon>
        <taxon>Lactobacillus</taxon>
    </lineage>
</organism>
<dbReference type="PATRIC" id="fig|1122152.4.peg.1354"/>
<comment type="subcellular location">
    <subcellularLocation>
        <location evidence="1">Cell membrane</location>
        <topology evidence="1">Multi-pass membrane protein</topology>
    </subcellularLocation>
</comment>
<dbReference type="PANTHER" id="PTHR30294">
    <property type="entry name" value="MEMBRANE COMPONENT OF ABC TRANSPORTER YHHJ-RELATED"/>
    <property type="match status" value="1"/>
</dbReference>
<dbReference type="Pfam" id="PF12698">
    <property type="entry name" value="ABC2_membrane_3"/>
    <property type="match status" value="1"/>
</dbReference>
<dbReference type="OrthoDB" id="9768837at2"/>